<reference evidence="3 4" key="1">
    <citation type="submission" date="2021-03" db="EMBL/GenBank/DDBJ databases">
        <title>Genomic Encyclopedia of Type Strains, Phase IV (KMG-IV): sequencing the most valuable type-strain genomes for metagenomic binning, comparative biology and taxonomic classification.</title>
        <authorList>
            <person name="Goeker M."/>
        </authorList>
    </citation>
    <scope>NUCLEOTIDE SEQUENCE [LARGE SCALE GENOMIC DNA]</scope>
    <source>
        <strain evidence="3 4">DSM 24738</strain>
    </source>
</reference>
<dbReference type="InterPro" id="IPR023210">
    <property type="entry name" value="NADP_OxRdtase_dom"/>
</dbReference>
<dbReference type="RefSeq" id="WP_209812536.1">
    <property type="nucleotide sequence ID" value="NZ_JAGGKT010000023.1"/>
</dbReference>
<dbReference type="SUPFAM" id="SSF51430">
    <property type="entry name" value="NAD(P)-linked oxidoreductase"/>
    <property type="match status" value="1"/>
</dbReference>
<name>A0ABS4GW97_9BACL</name>
<dbReference type="Proteomes" id="UP001519343">
    <property type="component" value="Unassembled WGS sequence"/>
</dbReference>
<keyword evidence="4" id="KW-1185">Reference proteome</keyword>
<evidence type="ECO:0000313" key="3">
    <source>
        <dbReference type="EMBL" id="MBP1934546.1"/>
    </source>
</evidence>
<dbReference type="InterPro" id="IPR050523">
    <property type="entry name" value="AKR_Detox_Biosynth"/>
</dbReference>
<dbReference type="PANTHER" id="PTHR43364">
    <property type="entry name" value="NADH-SPECIFIC METHYLGLYOXAL REDUCTASE-RELATED"/>
    <property type="match status" value="1"/>
</dbReference>
<protein>
    <submittedName>
        <fullName evidence="3">Aryl-alcohol dehydrogenase-like predicted oxidoreductase</fullName>
    </submittedName>
</protein>
<keyword evidence="1" id="KW-0560">Oxidoreductase</keyword>
<comment type="caution">
    <text evidence="3">The sequence shown here is derived from an EMBL/GenBank/DDBJ whole genome shotgun (WGS) entry which is preliminary data.</text>
</comment>
<dbReference type="EMBL" id="JAGGKT010000023">
    <property type="protein sequence ID" value="MBP1934546.1"/>
    <property type="molecule type" value="Genomic_DNA"/>
</dbReference>
<dbReference type="Pfam" id="PF00248">
    <property type="entry name" value="Aldo_ket_red"/>
    <property type="match status" value="1"/>
</dbReference>
<accession>A0ABS4GW97</accession>
<dbReference type="Gene3D" id="3.20.20.100">
    <property type="entry name" value="NADP-dependent oxidoreductase domain"/>
    <property type="match status" value="1"/>
</dbReference>
<organism evidence="3 4">
    <name type="scientific">Ammoniphilus resinae</name>
    <dbReference type="NCBI Taxonomy" id="861532"/>
    <lineage>
        <taxon>Bacteria</taxon>
        <taxon>Bacillati</taxon>
        <taxon>Bacillota</taxon>
        <taxon>Bacilli</taxon>
        <taxon>Bacillales</taxon>
        <taxon>Paenibacillaceae</taxon>
        <taxon>Aneurinibacillus group</taxon>
        <taxon>Ammoniphilus</taxon>
    </lineage>
</organism>
<sequence length="323" mass="36321">MEYRVVGKTGIKVSSLCFGTMSFGGVADEETSRVMFHRCREAGINFFDTANAYNKGRSEEILGKLIAECRDEMVLTTKVFNPMGPDINARGLSRRHIMKAIEDSLRRLGTDRIEFYFVHHFDSKTAMEETLRALDDLQAQGKILYPGVSNWAAWQIAKSLGISERERLARFECIQPMYNLVKRQAEVEILPLAESEQIGVISYSPLGGGLLSGKYTTKNRPAEGRLVVQEMYQKRYAEEGYFETAERFNEYAKSHDLHPATLAVSWVMSHPAITAPIIGARDVAQLEPSLAALDVKMTEDWRKEISNLSIAPAPATDRTDEMV</sequence>
<evidence type="ECO:0000256" key="1">
    <source>
        <dbReference type="ARBA" id="ARBA00023002"/>
    </source>
</evidence>
<evidence type="ECO:0000259" key="2">
    <source>
        <dbReference type="Pfam" id="PF00248"/>
    </source>
</evidence>
<dbReference type="InterPro" id="IPR036812">
    <property type="entry name" value="NAD(P)_OxRdtase_dom_sf"/>
</dbReference>
<dbReference type="CDD" id="cd19087">
    <property type="entry name" value="AKR_AKR12A1_B1_C1"/>
    <property type="match status" value="1"/>
</dbReference>
<evidence type="ECO:0000313" key="4">
    <source>
        <dbReference type="Proteomes" id="UP001519343"/>
    </source>
</evidence>
<gene>
    <name evidence="3" type="ORF">J2Z37_004566</name>
</gene>
<proteinExistence type="predicted"/>
<dbReference type="PANTHER" id="PTHR43364:SF4">
    <property type="entry name" value="NAD(P)-LINKED OXIDOREDUCTASE SUPERFAMILY PROTEIN"/>
    <property type="match status" value="1"/>
</dbReference>
<feature type="domain" description="NADP-dependent oxidoreductase" evidence="2">
    <location>
        <begin position="16"/>
        <end position="306"/>
    </location>
</feature>